<dbReference type="SMART" id="SM00184">
    <property type="entry name" value="RING"/>
    <property type="match status" value="1"/>
</dbReference>
<evidence type="ECO:0000256" key="6">
    <source>
        <dbReference type="PROSITE-ProRule" id="PRU00175"/>
    </source>
</evidence>
<dbReference type="EC" id="2.3.2.27" evidence="2"/>
<dbReference type="GO" id="GO:0008270">
    <property type="term" value="F:zinc ion binding"/>
    <property type="evidence" value="ECO:0007669"/>
    <property type="project" value="UniProtKB-KW"/>
</dbReference>
<dbReference type="InterPro" id="IPR013083">
    <property type="entry name" value="Znf_RING/FYVE/PHD"/>
</dbReference>
<dbReference type="GO" id="GO:0061630">
    <property type="term" value="F:ubiquitin protein ligase activity"/>
    <property type="evidence" value="ECO:0007669"/>
    <property type="project" value="UniProtKB-EC"/>
</dbReference>
<protein>
    <recommendedName>
        <fullName evidence="2">RING-type E3 ubiquitin transferase</fullName>
        <ecNumber evidence="2">2.3.2.27</ecNumber>
    </recommendedName>
</protein>
<dbReference type="PANTHER" id="PTHR46077">
    <property type="entry name" value="E3 UBIQUITIN-PROTEIN LIGASE TOPORS"/>
    <property type="match status" value="1"/>
</dbReference>
<name>A0AAN6PF24_9PEZI</name>
<evidence type="ECO:0000259" key="8">
    <source>
        <dbReference type="PROSITE" id="PS50089"/>
    </source>
</evidence>
<keyword evidence="6" id="KW-0863">Zinc-finger</keyword>
<evidence type="ECO:0000313" key="10">
    <source>
        <dbReference type="Proteomes" id="UP001303115"/>
    </source>
</evidence>
<dbReference type="PANTHER" id="PTHR46077:SF1">
    <property type="entry name" value="TOP1 BINDING ARGININE_SERINE RICH PROTEIN, E3 UBIQUITIN LIGASE"/>
    <property type="match status" value="1"/>
</dbReference>
<dbReference type="InterPro" id="IPR001841">
    <property type="entry name" value="Znf_RING"/>
</dbReference>
<gene>
    <name evidence="9" type="ORF">C8A01DRAFT_17164</name>
</gene>
<evidence type="ECO:0000256" key="5">
    <source>
        <dbReference type="ARBA" id="ARBA00023163"/>
    </source>
</evidence>
<evidence type="ECO:0000256" key="1">
    <source>
        <dbReference type="ARBA" id="ARBA00000900"/>
    </source>
</evidence>
<comment type="catalytic activity">
    <reaction evidence="1">
        <text>S-ubiquitinyl-[E2 ubiquitin-conjugating enzyme]-L-cysteine + [acceptor protein]-L-lysine = [E2 ubiquitin-conjugating enzyme]-L-cysteine + N(6)-ubiquitinyl-[acceptor protein]-L-lysine.</text>
        <dbReference type="EC" id="2.3.2.27"/>
    </reaction>
</comment>
<dbReference type="SUPFAM" id="SSF57850">
    <property type="entry name" value="RING/U-box"/>
    <property type="match status" value="1"/>
</dbReference>
<feature type="domain" description="RING-type" evidence="8">
    <location>
        <begin position="25"/>
        <end position="65"/>
    </location>
</feature>
<dbReference type="AlphaFoldDB" id="A0AAN6PF24"/>
<keyword evidence="6" id="KW-0479">Metal-binding</keyword>
<evidence type="ECO:0000256" key="4">
    <source>
        <dbReference type="ARBA" id="ARBA00023015"/>
    </source>
</evidence>
<accession>A0AAN6PF24</accession>
<comment type="caution">
    <text evidence="9">The sequence shown here is derived from an EMBL/GenBank/DDBJ whole genome shotgun (WGS) entry which is preliminary data.</text>
</comment>
<dbReference type="Proteomes" id="UP001303115">
    <property type="component" value="Unassembled WGS sequence"/>
</dbReference>
<keyword evidence="6" id="KW-0862">Zinc</keyword>
<dbReference type="Gene3D" id="3.30.40.10">
    <property type="entry name" value="Zinc/RING finger domain, C3HC4 (zinc finger)"/>
    <property type="match status" value="1"/>
</dbReference>
<dbReference type="EMBL" id="MU854419">
    <property type="protein sequence ID" value="KAK4038790.1"/>
    <property type="molecule type" value="Genomic_DNA"/>
</dbReference>
<evidence type="ECO:0000313" key="9">
    <source>
        <dbReference type="EMBL" id="KAK4038790.1"/>
    </source>
</evidence>
<organism evidence="9 10">
    <name type="scientific">Parachaetomium inaequale</name>
    <dbReference type="NCBI Taxonomy" id="2588326"/>
    <lineage>
        <taxon>Eukaryota</taxon>
        <taxon>Fungi</taxon>
        <taxon>Dikarya</taxon>
        <taxon>Ascomycota</taxon>
        <taxon>Pezizomycotina</taxon>
        <taxon>Sordariomycetes</taxon>
        <taxon>Sordariomycetidae</taxon>
        <taxon>Sordariales</taxon>
        <taxon>Chaetomiaceae</taxon>
        <taxon>Parachaetomium</taxon>
    </lineage>
</organism>
<evidence type="ECO:0000256" key="7">
    <source>
        <dbReference type="SAM" id="MobiDB-lite"/>
    </source>
</evidence>
<keyword evidence="3" id="KW-0808">Transferase</keyword>
<feature type="compositionally biased region" description="Low complexity" evidence="7">
    <location>
        <begin position="92"/>
        <end position="105"/>
    </location>
</feature>
<reference evidence="10" key="1">
    <citation type="journal article" date="2023" name="Mol. Phylogenet. Evol.">
        <title>Genome-scale phylogeny and comparative genomics of the fungal order Sordariales.</title>
        <authorList>
            <person name="Hensen N."/>
            <person name="Bonometti L."/>
            <person name="Westerberg I."/>
            <person name="Brannstrom I.O."/>
            <person name="Guillou S."/>
            <person name="Cros-Aarteil S."/>
            <person name="Calhoun S."/>
            <person name="Haridas S."/>
            <person name="Kuo A."/>
            <person name="Mondo S."/>
            <person name="Pangilinan J."/>
            <person name="Riley R."/>
            <person name="LaButti K."/>
            <person name="Andreopoulos B."/>
            <person name="Lipzen A."/>
            <person name="Chen C."/>
            <person name="Yan M."/>
            <person name="Daum C."/>
            <person name="Ng V."/>
            <person name="Clum A."/>
            <person name="Steindorff A."/>
            <person name="Ohm R.A."/>
            <person name="Martin F."/>
            <person name="Silar P."/>
            <person name="Natvig D.O."/>
            <person name="Lalanne C."/>
            <person name="Gautier V."/>
            <person name="Ament-Velasquez S.L."/>
            <person name="Kruys A."/>
            <person name="Hutchinson M.I."/>
            <person name="Powell A.J."/>
            <person name="Barry K."/>
            <person name="Miller A.N."/>
            <person name="Grigoriev I.V."/>
            <person name="Debuchy R."/>
            <person name="Gladieux P."/>
            <person name="Hiltunen Thoren M."/>
            <person name="Johannesson H."/>
        </authorList>
    </citation>
    <scope>NUCLEOTIDE SEQUENCE [LARGE SCALE GENOMIC DNA]</scope>
    <source>
        <strain evidence="10">CBS 284.82</strain>
    </source>
</reference>
<evidence type="ECO:0000256" key="2">
    <source>
        <dbReference type="ARBA" id="ARBA00012483"/>
    </source>
</evidence>
<dbReference type="PROSITE" id="PS50089">
    <property type="entry name" value="ZF_RING_2"/>
    <property type="match status" value="1"/>
</dbReference>
<evidence type="ECO:0000256" key="3">
    <source>
        <dbReference type="ARBA" id="ARBA00022679"/>
    </source>
</evidence>
<dbReference type="Pfam" id="PF13639">
    <property type="entry name" value="zf-RING_2"/>
    <property type="match status" value="1"/>
</dbReference>
<keyword evidence="10" id="KW-1185">Reference proteome</keyword>
<dbReference type="GO" id="GO:0006513">
    <property type="term" value="P:protein monoubiquitination"/>
    <property type="evidence" value="ECO:0007669"/>
    <property type="project" value="TreeGrafter"/>
</dbReference>
<proteinExistence type="predicted"/>
<keyword evidence="5" id="KW-0804">Transcription</keyword>
<keyword evidence="4" id="KW-0805">Transcription regulation</keyword>
<sequence>MDREPSPKEAAFSVQPPLDHTTKHCVICLDSVAEPCEAQPCRHGHFDYLCLVTWLQQRATCPICNSTVGQVRYELSEDGKEGKLYEVPANESGTQGQQGSSSSSGNHAGRLTRTRPYEDEAVRRRRLVYRHRLFSLRVGSNRRQPAASRYRKLTPQLFKTNPELLSRARMWLRRELRVFRFLHPDSDANAPLDVAADSAGQCRPTKAEFLEEYVLAILRTLDTQGSTGQAEEMIQEFLGRDHTRLFLHELRTWLRSPYQTLREWDRVVQYARRADASWIAPQTPEDHDAPVHLRSRLRD</sequence>
<feature type="region of interest" description="Disordered" evidence="7">
    <location>
        <begin position="89"/>
        <end position="116"/>
    </location>
</feature>
<dbReference type="GO" id="GO:0000209">
    <property type="term" value="P:protein polyubiquitination"/>
    <property type="evidence" value="ECO:0007669"/>
    <property type="project" value="TreeGrafter"/>
</dbReference>